<reference evidence="10 11" key="1">
    <citation type="journal article" date="2013" name="Stand. Genomic Sci.">
        <title>Genomic Encyclopedia of Type Strains, Phase I: The one thousand microbial genomes (KMG-I) project.</title>
        <authorList>
            <person name="Kyrpides N.C."/>
            <person name="Woyke T."/>
            <person name="Eisen J.A."/>
            <person name="Garrity G."/>
            <person name="Lilburn T.G."/>
            <person name="Beck B.J."/>
            <person name="Whitman W.B."/>
            <person name="Hugenholtz P."/>
            <person name="Klenk H.P."/>
        </authorList>
    </citation>
    <scope>NUCLEOTIDE SEQUENCE [LARGE SCALE GENOMIC DNA]</scope>
    <source>
        <strain evidence="10 11">DSM 13484</strain>
    </source>
</reference>
<comment type="caution">
    <text evidence="8">Lacks conserved residue(s) required for the propagation of feature annotation.</text>
</comment>
<dbReference type="UniPathway" id="UPA00034">
    <property type="reaction ID" value="UER00025"/>
</dbReference>
<dbReference type="Gene3D" id="3.10.310.10">
    <property type="entry name" value="Diaminopimelate Epimerase, Chain A, domain 1"/>
    <property type="match status" value="2"/>
</dbReference>
<evidence type="ECO:0000256" key="3">
    <source>
        <dbReference type="ARBA" id="ARBA00013080"/>
    </source>
</evidence>
<evidence type="ECO:0000256" key="2">
    <source>
        <dbReference type="ARBA" id="ARBA00010219"/>
    </source>
</evidence>
<dbReference type="GO" id="GO:0005829">
    <property type="term" value="C:cytosol"/>
    <property type="evidence" value="ECO:0007669"/>
    <property type="project" value="TreeGrafter"/>
</dbReference>
<dbReference type="InterPro" id="IPR001653">
    <property type="entry name" value="DAP_epimerase_DapF"/>
</dbReference>
<dbReference type="SUPFAM" id="SSF54506">
    <property type="entry name" value="Diaminopimelate epimerase-like"/>
    <property type="match status" value="2"/>
</dbReference>
<dbReference type="PANTHER" id="PTHR31689:SF0">
    <property type="entry name" value="DIAMINOPIMELATE EPIMERASE"/>
    <property type="match status" value="1"/>
</dbReference>
<feature type="binding site" evidence="8">
    <location>
        <position position="13"/>
    </location>
    <ligand>
        <name>substrate</name>
    </ligand>
</feature>
<dbReference type="EMBL" id="VLLG01000004">
    <property type="protein sequence ID" value="TWI86869.1"/>
    <property type="molecule type" value="Genomic_DNA"/>
</dbReference>
<comment type="subunit">
    <text evidence="8">Homodimer.</text>
</comment>
<feature type="binding site" evidence="8">
    <location>
        <begin position="75"/>
        <end position="76"/>
    </location>
    <ligand>
        <name>substrate</name>
    </ligand>
</feature>
<evidence type="ECO:0000256" key="4">
    <source>
        <dbReference type="ARBA" id="ARBA00022605"/>
    </source>
</evidence>
<keyword evidence="5 8" id="KW-0457">Lysine biosynthesis</keyword>
<keyword evidence="6 8" id="KW-0413">Isomerase</keyword>
<dbReference type="Pfam" id="PF01678">
    <property type="entry name" value="DAP_epimerase"/>
    <property type="match status" value="2"/>
</dbReference>
<feature type="binding site" evidence="8">
    <location>
        <begin position="199"/>
        <end position="200"/>
    </location>
    <ligand>
        <name>substrate</name>
    </ligand>
</feature>
<feature type="active site" evidence="9">
    <location>
        <position position="74"/>
    </location>
</feature>
<keyword evidence="11" id="KW-1185">Reference proteome</keyword>
<feature type="active site" description="Proton donor" evidence="8">
    <location>
        <position position="74"/>
    </location>
</feature>
<protein>
    <recommendedName>
        <fullName evidence="3 8">Diaminopimelate epimerase</fullName>
        <shortName evidence="8">DAP epimerase</shortName>
        <ecNumber evidence="3 8">5.1.1.7</ecNumber>
    </recommendedName>
    <alternativeName>
        <fullName evidence="8">PLP-independent amino acid racemase</fullName>
    </alternativeName>
</protein>
<gene>
    <name evidence="8" type="primary">dapF</name>
    <name evidence="10" type="ORF">LX66_4136</name>
</gene>
<comment type="function">
    <text evidence="8">Catalyzes the stereoinversion of LL-2,6-diaminopimelate (L,L-DAP) to meso-diaminopimelate (meso-DAP), a precursor of L-lysine and an essential component of the bacterial peptidoglycan.</text>
</comment>
<feature type="site" description="Could be important to modulate the pK values of the two catalytic cysteine residues" evidence="8">
    <location>
        <position position="139"/>
    </location>
</feature>
<evidence type="ECO:0000256" key="8">
    <source>
        <dbReference type="HAMAP-Rule" id="MF_00197"/>
    </source>
</evidence>
<evidence type="ECO:0000256" key="9">
    <source>
        <dbReference type="PROSITE-ProRule" id="PRU10125"/>
    </source>
</evidence>
<feature type="binding site" evidence="8">
    <location>
        <position position="65"/>
    </location>
    <ligand>
        <name>substrate</name>
    </ligand>
</feature>
<dbReference type="GO" id="GO:0009089">
    <property type="term" value="P:lysine biosynthetic process via diaminopimelate"/>
    <property type="evidence" value="ECO:0007669"/>
    <property type="project" value="UniProtKB-UniRule"/>
</dbReference>
<comment type="pathway">
    <text evidence="1 8">Amino-acid biosynthesis; L-lysine biosynthesis via DAP pathway; DL-2,6-diaminopimelate from LL-2,6-diaminopimelate: step 1/1.</text>
</comment>
<accession>A0A562T001</accession>
<dbReference type="Proteomes" id="UP000316778">
    <property type="component" value="Unassembled WGS sequence"/>
</dbReference>
<evidence type="ECO:0000313" key="11">
    <source>
        <dbReference type="Proteomes" id="UP000316778"/>
    </source>
</evidence>
<dbReference type="RefSeq" id="WP_145717010.1">
    <property type="nucleotide sequence ID" value="NZ_BAAAFY010000004.1"/>
</dbReference>
<dbReference type="PANTHER" id="PTHR31689">
    <property type="entry name" value="DIAMINOPIMELATE EPIMERASE, CHLOROPLASTIC"/>
    <property type="match status" value="1"/>
</dbReference>
<evidence type="ECO:0000256" key="1">
    <source>
        <dbReference type="ARBA" id="ARBA00005196"/>
    </source>
</evidence>
<organism evidence="10 11">
    <name type="scientific">Chitinophaga japonensis</name>
    <name type="common">Flexibacter japonensis</name>
    <dbReference type="NCBI Taxonomy" id="104662"/>
    <lineage>
        <taxon>Bacteria</taxon>
        <taxon>Pseudomonadati</taxon>
        <taxon>Bacteroidota</taxon>
        <taxon>Chitinophagia</taxon>
        <taxon>Chitinophagales</taxon>
        <taxon>Chitinophagaceae</taxon>
        <taxon>Chitinophaga</taxon>
    </lineage>
</organism>
<dbReference type="AlphaFoldDB" id="A0A562T001"/>
<comment type="caution">
    <text evidence="10">The sequence shown here is derived from an EMBL/GenBank/DDBJ whole genome shotgun (WGS) entry which is preliminary data.</text>
</comment>
<feature type="binding site" evidence="8">
    <location>
        <begin position="188"/>
        <end position="189"/>
    </location>
    <ligand>
        <name>substrate</name>
    </ligand>
</feature>
<dbReference type="GO" id="GO:0008837">
    <property type="term" value="F:diaminopimelate epimerase activity"/>
    <property type="evidence" value="ECO:0007669"/>
    <property type="project" value="UniProtKB-UniRule"/>
</dbReference>
<dbReference type="NCBIfam" id="TIGR00652">
    <property type="entry name" value="DapF"/>
    <property type="match status" value="1"/>
</dbReference>
<comment type="similarity">
    <text evidence="2 8">Belongs to the diaminopimelate epimerase family.</text>
</comment>
<proteinExistence type="inferred from homology"/>
<evidence type="ECO:0000256" key="6">
    <source>
        <dbReference type="ARBA" id="ARBA00023235"/>
    </source>
</evidence>
<keyword evidence="4 8" id="KW-0028">Amino-acid biosynthesis</keyword>
<feature type="site" description="Could be important to modulate the pK values of the two catalytic cysteine residues" evidence="8">
    <location>
        <position position="188"/>
    </location>
</feature>
<evidence type="ECO:0000256" key="7">
    <source>
        <dbReference type="ARBA" id="ARBA00051712"/>
    </source>
</evidence>
<dbReference type="PROSITE" id="PS01326">
    <property type="entry name" value="DAP_EPIMERASE"/>
    <property type="match status" value="1"/>
</dbReference>
<comment type="catalytic activity">
    <reaction evidence="7 8">
        <text>(2S,6S)-2,6-diaminopimelate = meso-2,6-diaminopimelate</text>
        <dbReference type="Rhea" id="RHEA:15393"/>
        <dbReference type="ChEBI" id="CHEBI:57609"/>
        <dbReference type="ChEBI" id="CHEBI:57791"/>
        <dbReference type="EC" id="5.1.1.7"/>
    </reaction>
</comment>
<evidence type="ECO:0000313" key="10">
    <source>
        <dbReference type="EMBL" id="TWI86869.1"/>
    </source>
</evidence>
<dbReference type="OrthoDB" id="9805408at2"/>
<evidence type="ECO:0000256" key="5">
    <source>
        <dbReference type="ARBA" id="ARBA00023154"/>
    </source>
</evidence>
<dbReference type="HAMAP" id="MF_00197">
    <property type="entry name" value="DAP_epimerase"/>
    <property type="match status" value="1"/>
</dbReference>
<dbReference type="InterPro" id="IPR018510">
    <property type="entry name" value="DAP_epimerase_AS"/>
</dbReference>
<feature type="active site" description="Proton acceptor" evidence="8">
    <location>
        <position position="198"/>
    </location>
</feature>
<keyword evidence="8" id="KW-0963">Cytoplasm</keyword>
<feature type="binding site" evidence="8">
    <location>
        <position position="171"/>
    </location>
    <ligand>
        <name>substrate</name>
    </ligand>
</feature>
<sequence length="262" mass="29549">MQVHFYKYQGTGNDFVIMDNRDGRYDGLTQQQVHHLCHRRFGIGADGLMLLNNQPGYDFGMKYYNADGNEGSMCGNGGRCLVAFARKMGLQQPQLRFLAVDGPHEATMQGEDWVNLKMQDVDWVEQGPLYYYLNTGSPHFVKYVDGIQSLDVYTEGRQIRYNDRFAKEGTNVNFVQQQDNGIFVRTYERGVEDETYSCGTGVTAAALTSAGNEATTYRVPVQTLGGHLEVRFTKTGERSFTDIWLCGPALLVFEGQLIINNE</sequence>
<dbReference type="EC" id="5.1.1.7" evidence="3 8"/>
<comment type="subcellular location">
    <subcellularLocation>
        <location evidence="8">Cytoplasm</location>
    </subcellularLocation>
</comment>
<name>A0A562T001_CHIJA</name>